<feature type="transmembrane region" description="Helical" evidence="1">
    <location>
        <begin position="245"/>
        <end position="263"/>
    </location>
</feature>
<proteinExistence type="predicted"/>
<feature type="transmembrane region" description="Helical" evidence="1">
    <location>
        <begin position="221"/>
        <end position="239"/>
    </location>
</feature>
<feature type="transmembrane region" description="Helical" evidence="1">
    <location>
        <begin position="60"/>
        <end position="78"/>
    </location>
</feature>
<keyword evidence="1" id="KW-0812">Transmembrane</keyword>
<reference evidence="2 3" key="1">
    <citation type="submission" date="2018-11" db="EMBL/GenBank/DDBJ databases">
        <title>Rufibacter latericius sp. nov., isolated from water in Baiyang Lake.</title>
        <authorList>
            <person name="Yang Y."/>
        </authorList>
    </citation>
    <scope>NUCLEOTIDE SEQUENCE [LARGE SCALE GENOMIC DNA]</scope>
    <source>
        <strain evidence="2 3">R-22-1c-1</strain>
    </source>
</reference>
<dbReference type="Proteomes" id="UP000272117">
    <property type="component" value="Unassembled WGS sequence"/>
</dbReference>
<sequence>MSIPSLSFKQAFTAQSINYYSFLNEYSSPERYAASQLKYKIFCCVWAIASIFHMANYNGFTLNLTFFLLTSAAIGLIAKPSSIVRLIIFISMQMFQATLDLPGISNHWMLTAFVNITILHSYVYLIIKRKSFYIDKVEFLNTFAPLVKIELIVLYFYAVFHKLNAGFFDEEASCAVRFILMQNNYYNILPSDQALLSLNIYATLILEAAIPLMLVFKRLRYWGILVGLVFHFIIAYNPINGFYDFSSFVFALYFLFTSTSFSYKIKTLYQNFVRRKGVLKKQLLQFNIVNFVLFTVSLLFTLYLIYYYNKVFQDYFRHIVWTTYGLVFIGIFALSMNTKEKDKEKETNPFSYAHYSLLLFPVLVFLNGLCPYLGLKTESSYTMFSNLRTEGGISNHYIVPASLQIFDYQKDIVEIVSTSEYHLKNVKKADKLMTFFQFRRFVRTERPEFVTYKRNGVLKTFELDKATANDELLQKDNYLLEKLMYYRYFNKSGVQECAH</sequence>
<accession>A0A3M9MK81</accession>
<feature type="transmembrane region" description="Helical" evidence="1">
    <location>
        <begin position="284"/>
        <end position="309"/>
    </location>
</feature>
<keyword evidence="3" id="KW-1185">Reference proteome</keyword>
<gene>
    <name evidence="2" type="ORF">EFB08_12060</name>
</gene>
<evidence type="ECO:0000313" key="2">
    <source>
        <dbReference type="EMBL" id="RNI25595.1"/>
    </source>
</evidence>
<feature type="transmembrane region" description="Helical" evidence="1">
    <location>
        <begin position="194"/>
        <end position="214"/>
    </location>
</feature>
<name>A0A3M9MK81_9BACT</name>
<feature type="transmembrane region" description="Helical" evidence="1">
    <location>
        <begin position="315"/>
        <end position="334"/>
    </location>
</feature>
<evidence type="ECO:0000256" key="1">
    <source>
        <dbReference type="SAM" id="Phobius"/>
    </source>
</evidence>
<feature type="transmembrane region" description="Helical" evidence="1">
    <location>
        <begin position="37"/>
        <end position="54"/>
    </location>
</feature>
<dbReference type="EMBL" id="RJJD01000008">
    <property type="protein sequence ID" value="RNI25595.1"/>
    <property type="molecule type" value="Genomic_DNA"/>
</dbReference>
<protein>
    <recommendedName>
        <fullName evidence="4">HTTM domain-containing protein</fullName>
    </recommendedName>
</protein>
<dbReference type="AlphaFoldDB" id="A0A3M9MK81"/>
<evidence type="ECO:0000313" key="3">
    <source>
        <dbReference type="Proteomes" id="UP000272117"/>
    </source>
</evidence>
<evidence type="ECO:0008006" key="4">
    <source>
        <dbReference type="Google" id="ProtNLM"/>
    </source>
</evidence>
<feature type="transmembrane region" description="Helical" evidence="1">
    <location>
        <begin position="139"/>
        <end position="160"/>
    </location>
</feature>
<feature type="transmembrane region" description="Helical" evidence="1">
    <location>
        <begin position="355"/>
        <end position="375"/>
    </location>
</feature>
<comment type="caution">
    <text evidence="2">The sequence shown here is derived from an EMBL/GenBank/DDBJ whole genome shotgun (WGS) entry which is preliminary data.</text>
</comment>
<keyword evidence="1" id="KW-1133">Transmembrane helix</keyword>
<feature type="transmembrane region" description="Helical" evidence="1">
    <location>
        <begin position="107"/>
        <end position="127"/>
    </location>
</feature>
<organism evidence="2 3">
    <name type="scientific">Rufibacter latericius</name>
    <dbReference type="NCBI Taxonomy" id="2487040"/>
    <lineage>
        <taxon>Bacteria</taxon>
        <taxon>Pseudomonadati</taxon>
        <taxon>Bacteroidota</taxon>
        <taxon>Cytophagia</taxon>
        <taxon>Cytophagales</taxon>
        <taxon>Hymenobacteraceae</taxon>
        <taxon>Rufibacter</taxon>
    </lineage>
</organism>
<keyword evidence="1" id="KW-0472">Membrane</keyword>